<gene>
    <name evidence="3" type="ORF">G0P99_17615</name>
</gene>
<feature type="signal peptide" evidence="2">
    <location>
        <begin position="1"/>
        <end position="24"/>
    </location>
</feature>
<keyword evidence="1" id="KW-0472">Membrane</keyword>
<keyword evidence="2" id="KW-0732">Signal</keyword>
<keyword evidence="1" id="KW-0812">Transmembrane</keyword>
<dbReference type="RefSeq" id="WP_164131796.1">
    <property type="nucleotide sequence ID" value="NZ_JAAGOX010000043.1"/>
</dbReference>
<sequence length="332" mass="35718">MRVLIGLVLALFSTLTPAPVAAHALDPGYLELSYLDQDRWRIFWRAPDVGGRPMKLAVVLPEACETNGFAPPAFDGRAWVTSGLASCPGGLAGGTLRIDGLEETRTDVLVRYELSPNRPQTQRLTPGTPEFIVPADPGNLEVLTSYVSLGVSHILEGVDHLLFVLALLLLVRDTRRLFWTVTAFTLAHSITLAAASLGWVAVPSVPVEVVIALSIVFLAYELALPPDRRDPLTERYPAIVSFGFGLIHGLGFAGALREIGLPQNDIPLALFSFNIGVEMGQLLFIGAVLALGWALKRLLPALVAGAPALHRLTSYGIGSIAAFWVIERLSGF</sequence>
<feature type="transmembrane region" description="Helical" evidence="1">
    <location>
        <begin position="177"/>
        <end position="199"/>
    </location>
</feature>
<feature type="chain" id="PRO_5025558698" evidence="2">
    <location>
        <begin position="25"/>
        <end position="332"/>
    </location>
</feature>
<reference evidence="3" key="1">
    <citation type="submission" date="2020-02" db="EMBL/GenBank/DDBJ databases">
        <title>Delineation of the pyrene-degrading pathway in Roseobacter clade bacteria by genomic analysis.</title>
        <authorList>
            <person name="Zhou H."/>
            <person name="Wang H."/>
        </authorList>
    </citation>
    <scope>NUCLEOTIDE SEQUENCE</scope>
    <source>
        <strain evidence="3">PrR005</strain>
    </source>
</reference>
<feature type="transmembrane region" description="Helical" evidence="1">
    <location>
        <begin position="205"/>
        <end position="224"/>
    </location>
</feature>
<organism evidence="3">
    <name type="scientific">Ruegeria sp. PrR005</name>
    <dbReference type="NCBI Taxonomy" id="2706882"/>
    <lineage>
        <taxon>Bacteria</taxon>
        <taxon>Pseudomonadati</taxon>
        <taxon>Pseudomonadota</taxon>
        <taxon>Alphaproteobacteria</taxon>
        <taxon>Rhodobacterales</taxon>
        <taxon>Roseobacteraceae</taxon>
        <taxon>Ruegeria</taxon>
    </lineage>
</organism>
<accession>A0A6B2NUI5</accession>
<dbReference type="AlphaFoldDB" id="A0A6B2NUI5"/>
<protein>
    <submittedName>
        <fullName evidence="3">HupE/UreJ family protein</fullName>
    </submittedName>
</protein>
<proteinExistence type="predicted"/>
<dbReference type="Pfam" id="PF13795">
    <property type="entry name" value="HupE_UreJ_2"/>
    <property type="match status" value="1"/>
</dbReference>
<feature type="transmembrane region" description="Helical" evidence="1">
    <location>
        <begin position="146"/>
        <end position="170"/>
    </location>
</feature>
<comment type="caution">
    <text evidence="3">The sequence shown here is derived from an EMBL/GenBank/DDBJ whole genome shotgun (WGS) entry which is preliminary data.</text>
</comment>
<feature type="transmembrane region" description="Helical" evidence="1">
    <location>
        <begin position="268"/>
        <end position="295"/>
    </location>
</feature>
<feature type="transmembrane region" description="Helical" evidence="1">
    <location>
        <begin position="236"/>
        <end position="256"/>
    </location>
</feature>
<evidence type="ECO:0000256" key="1">
    <source>
        <dbReference type="SAM" id="Phobius"/>
    </source>
</evidence>
<dbReference type="EMBL" id="JAAGOX010000043">
    <property type="protein sequence ID" value="NDW46770.1"/>
    <property type="molecule type" value="Genomic_DNA"/>
</dbReference>
<keyword evidence="1" id="KW-1133">Transmembrane helix</keyword>
<name>A0A6B2NUI5_9RHOB</name>
<dbReference type="InterPro" id="IPR032809">
    <property type="entry name" value="Put_HupE_UreJ"/>
</dbReference>
<evidence type="ECO:0000313" key="3">
    <source>
        <dbReference type="EMBL" id="NDW46770.1"/>
    </source>
</evidence>
<evidence type="ECO:0000256" key="2">
    <source>
        <dbReference type="SAM" id="SignalP"/>
    </source>
</evidence>